<feature type="region of interest" description="Disordered" evidence="6">
    <location>
        <begin position="1"/>
        <end position="38"/>
    </location>
</feature>
<dbReference type="GO" id="GO:0000978">
    <property type="term" value="F:RNA polymerase II cis-regulatory region sequence-specific DNA binding"/>
    <property type="evidence" value="ECO:0007669"/>
    <property type="project" value="TreeGrafter"/>
</dbReference>
<feature type="compositionally biased region" description="Polar residues" evidence="6">
    <location>
        <begin position="197"/>
        <end position="219"/>
    </location>
</feature>
<feature type="compositionally biased region" description="Low complexity" evidence="6">
    <location>
        <begin position="16"/>
        <end position="38"/>
    </location>
</feature>
<evidence type="ECO:0000256" key="4">
    <source>
        <dbReference type="ARBA" id="ARBA00023242"/>
    </source>
</evidence>
<dbReference type="AlphaFoldDB" id="A0A817VGY5"/>
<organism evidence="9 18">
    <name type="scientific">Rotaria socialis</name>
    <dbReference type="NCBI Taxonomy" id="392032"/>
    <lineage>
        <taxon>Eukaryota</taxon>
        <taxon>Metazoa</taxon>
        <taxon>Spiralia</taxon>
        <taxon>Gnathifera</taxon>
        <taxon>Rotifera</taxon>
        <taxon>Eurotatoria</taxon>
        <taxon>Bdelloidea</taxon>
        <taxon>Philodinida</taxon>
        <taxon>Philodinidae</taxon>
        <taxon>Rotaria</taxon>
    </lineage>
</organism>
<feature type="compositionally biased region" description="Acidic residues" evidence="6">
    <location>
        <begin position="157"/>
        <end position="170"/>
    </location>
</feature>
<dbReference type="InterPro" id="IPR001275">
    <property type="entry name" value="DM_DNA-bd"/>
</dbReference>
<dbReference type="PANTHER" id="PTHR12322:SF116">
    <property type="entry name" value="DOUBLESEX-MAB RELATED 99B"/>
    <property type="match status" value="1"/>
</dbReference>
<dbReference type="EMBL" id="CAJNYT010000648">
    <property type="protein sequence ID" value="CAF3359465.1"/>
    <property type="molecule type" value="Genomic_DNA"/>
</dbReference>
<dbReference type="Proteomes" id="UP000663838">
    <property type="component" value="Unassembled WGS sequence"/>
</dbReference>
<dbReference type="Proteomes" id="UP000663869">
    <property type="component" value="Unassembled WGS sequence"/>
</dbReference>
<dbReference type="SMART" id="SM00301">
    <property type="entry name" value="DM"/>
    <property type="match status" value="1"/>
</dbReference>
<dbReference type="Proteomes" id="UP000663872">
    <property type="component" value="Unassembled WGS sequence"/>
</dbReference>
<evidence type="ECO:0000313" key="14">
    <source>
        <dbReference type="EMBL" id="CAF4336927.1"/>
    </source>
</evidence>
<dbReference type="SUPFAM" id="SSF82927">
    <property type="entry name" value="Cysteine-rich DNA binding domain, (DM domain)"/>
    <property type="match status" value="1"/>
</dbReference>
<dbReference type="GO" id="GO:0005634">
    <property type="term" value="C:nucleus"/>
    <property type="evidence" value="ECO:0007669"/>
    <property type="project" value="UniProtKB-SubCell"/>
</dbReference>
<name>A0A817VGY5_9BILA</name>
<dbReference type="PROSITE" id="PS40000">
    <property type="entry name" value="DM_1"/>
    <property type="match status" value="1"/>
</dbReference>
<dbReference type="Proteomes" id="UP000663862">
    <property type="component" value="Unassembled WGS sequence"/>
</dbReference>
<dbReference type="OrthoDB" id="6162476at2759"/>
<dbReference type="Proteomes" id="UP000663825">
    <property type="component" value="Unassembled WGS sequence"/>
</dbReference>
<feature type="region of interest" description="Disordered" evidence="6">
    <location>
        <begin position="150"/>
        <end position="245"/>
    </location>
</feature>
<evidence type="ECO:0000313" key="8">
    <source>
        <dbReference type="EMBL" id="CAF3173344.1"/>
    </source>
</evidence>
<evidence type="ECO:0000256" key="5">
    <source>
        <dbReference type="PROSITE-ProRule" id="PRU00070"/>
    </source>
</evidence>
<reference evidence="9" key="1">
    <citation type="submission" date="2021-02" db="EMBL/GenBank/DDBJ databases">
        <authorList>
            <person name="Nowell W R."/>
        </authorList>
    </citation>
    <scope>NUCLEOTIDE SEQUENCE</scope>
</reference>
<gene>
    <name evidence="12" type="ORF">FME351_LOCUS14639</name>
    <name evidence="10" type="ORF">GRG538_LOCUS6288</name>
    <name evidence="14" type="ORF">HFQ381_LOCUS15841</name>
    <name evidence="11" type="ORF">KIK155_LOCUS4733</name>
    <name evidence="8" type="ORF">LUA448_LOCUS547</name>
    <name evidence="16" type="ORF">QYT958_LOCUS5681</name>
    <name evidence="9" type="ORF">TIS948_LOCUS22660</name>
    <name evidence="17" type="ORF">TOA249_LOCUS19161</name>
    <name evidence="15" type="ORF">TSG867_LOCUS13110</name>
    <name evidence="13" type="ORF">UJA718_LOCUS14281</name>
</gene>
<evidence type="ECO:0000313" key="10">
    <source>
        <dbReference type="EMBL" id="CAF3359465.1"/>
    </source>
</evidence>
<dbReference type="EMBL" id="CAJNYV010000523">
    <property type="protein sequence ID" value="CAF3363794.1"/>
    <property type="molecule type" value="Genomic_DNA"/>
</dbReference>
<dbReference type="Proteomes" id="UP000663873">
    <property type="component" value="Unassembled WGS sequence"/>
</dbReference>
<feature type="DNA-binding region" description="DM" evidence="5">
    <location>
        <begin position="65"/>
        <end position="112"/>
    </location>
</feature>
<evidence type="ECO:0000256" key="3">
    <source>
        <dbReference type="ARBA" id="ARBA00023125"/>
    </source>
</evidence>
<dbReference type="Proteomes" id="UP000663848">
    <property type="component" value="Unassembled WGS sequence"/>
</dbReference>
<evidence type="ECO:0000256" key="2">
    <source>
        <dbReference type="ARBA" id="ARBA00022833"/>
    </source>
</evidence>
<dbReference type="GO" id="GO:0000981">
    <property type="term" value="F:DNA-binding transcription factor activity, RNA polymerase II-specific"/>
    <property type="evidence" value="ECO:0007669"/>
    <property type="project" value="TreeGrafter"/>
</dbReference>
<keyword evidence="2 5" id="KW-0862">Zinc</keyword>
<dbReference type="EMBL" id="CAJOBP010002001">
    <property type="protein sequence ID" value="CAF4327575.1"/>
    <property type="molecule type" value="Genomic_DNA"/>
</dbReference>
<protein>
    <recommendedName>
        <fullName evidence="7">DM domain-containing protein</fullName>
    </recommendedName>
</protein>
<dbReference type="GO" id="GO:0046872">
    <property type="term" value="F:metal ion binding"/>
    <property type="evidence" value="ECO:0007669"/>
    <property type="project" value="UniProtKB-KW"/>
</dbReference>
<evidence type="ECO:0000313" key="18">
    <source>
        <dbReference type="Proteomes" id="UP000663825"/>
    </source>
</evidence>
<keyword evidence="4 5" id="KW-0539">Nucleus</keyword>
<evidence type="ECO:0000313" key="9">
    <source>
        <dbReference type="EMBL" id="CAF3344211.1"/>
    </source>
</evidence>
<dbReference type="Proteomes" id="UP000663833">
    <property type="component" value="Unassembled WGS sequence"/>
</dbReference>
<proteinExistence type="predicted"/>
<dbReference type="EMBL" id="CAJOBO010001095">
    <property type="protein sequence ID" value="CAF4336927.1"/>
    <property type="molecule type" value="Genomic_DNA"/>
</dbReference>
<sequence>MSTSPSSRNNTKKMNKAANMNTNNKHQQSSSSSSSSSIASSAFPRYLPHALLLRATERYQRTPKCARCRNHGVVSALKGHKRYCNWKDCVCAKCTLIAERQRVMAAQVALRRQQAQEENDARELSAIYGTPPETILALRRTLNATAEGLATTSTVLDGEEGDTSNDEENSNDVVTVEKTPIYNEMNDKDADDEDTNSKSPHISSTPPDNRSKKLASTSPPAVRSTDEIVSDHPISPISPSSSPRMKEAVTNQPVHQLFPLPSNEHEMSEAVKRVIASVYSEATKSAFSPIMASNYLNHHHHHQSRLFAAPYPPPHPLYFHHTTPPSIPSSASMSMLSRTSPLGALPRHQSHHRCLLPFCTCKLVTPSSSSSSSSSSSTH</sequence>
<evidence type="ECO:0000313" key="13">
    <source>
        <dbReference type="EMBL" id="CAF4327575.1"/>
    </source>
</evidence>
<evidence type="ECO:0000259" key="7">
    <source>
        <dbReference type="PROSITE" id="PS50809"/>
    </source>
</evidence>
<keyword evidence="1 5" id="KW-0479">Metal-binding</keyword>
<comment type="subcellular location">
    <subcellularLocation>
        <location evidence="5">Nucleus</location>
    </subcellularLocation>
</comment>
<feature type="compositionally biased region" description="Low complexity" evidence="6">
    <location>
        <begin position="233"/>
        <end position="243"/>
    </location>
</feature>
<dbReference type="PANTHER" id="PTHR12322">
    <property type="entry name" value="DOUBLESEX AND MAB-3 RELATED TRANSCRIPTION FACTOR DMRT"/>
    <property type="match status" value="1"/>
</dbReference>
<dbReference type="InterPro" id="IPR036407">
    <property type="entry name" value="DM_DNA-bd_sf"/>
</dbReference>
<evidence type="ECO:0000313" key="17">
    <source>
        <dbReference type="EMBL" id="CAF4734705.1"/>
    </source>
</evidence>
<dbReference type="PROSITE" id="PS50809">
    <property type="entry name" value="DM_2"/>
    <property type="match status" value="1"/>
</dbReference>
<evidence type="ECO:0000313" key="16">
    <source>
        <dbReference type="EMBL" id="CAF4513959.1"/>
    </source>
</evidence>
<dbReference type="EMBL" id="CAJOBQ010000687">
    <property type="protein sequence ID" value="CAF4402621.1"/>
    <property type="molecule type" value="Genomic_DNA"/>
</dbReference>
<comment type="caution">
    <text evidence="9">The sequence shown here is derived from an EMBL/GenBank/DDBJ whole genome shotgun (WGS) entry which is preliminary data.</text>
</comment>
<dbReference type="EMBL" id="CAJNYU010001802">
    <property type="protein sequence ID" value="CAF3468387.1"/>
    <property type="molecule type" value="Genomic_DNA"/>
</dbReference>
<dbReference type="Proteomes" id="UP000663851">
    <property type="component" value="Unassembled WGS sequence"/>
</dbReference>
<dbReference type="Proteomes" id="UP000663865">
    <property type="component" value="Unassembled WGS sequence"/>
</dbReference>
<dbReference type="EMBL" id="CAJNXB010003886">
    <property type="protein sequence ID" value="CAF3344211.1"/>
    <property type="molecule type" value="Genomic_DNA"/>
</dbReference>
<dbReference type="GO" id="GO:0007548">
    <property type="term" value="P:sex differentiation"/>
    <property type="evidence" value="ECO:0007669"/>
    <property type="project" value="TreeGrafter"/>
</dbReference>
<evidence type="ECO:0000313" key="15">
    <source>
        <dbReference type="EMBL" id="CAF4402621.1"/>
    </source>
</evidence>
<evidence type="ECO:0000313" key="19">
    <source>
        <dbReference type="Proteomes" id="UP000663873"/>
    </source>
</evidence>
<feature type="domain" description="DM" evidence="7">
    <location>
        <begin position="65"/>
        <end position="112"/>
    </location>
</feature>
<dbReference type="EMBL" id="CAJOBS010001480">
    <property type="protein sequence ID" value="CAF4734705.1"/>
    <property type="molecule type" value="Genomic_DNA"/>
</dbReference>
<dbReference type="FunFam" id="4.10.1040.10:FF:000001">
    <property type="entry name" value="doublesex- and mab-3-related transcription factor 1"/>
    <property type="match status" value="1"/>
</dbReference>
<evidence type="ECO:0000256" key="6">
    <source>
        <dbReference type="SAM" id="MobiDB-lite"/>
    </source>
</evidence>
<keyword evidence="3 5" id="KW-0238">DNA-binding</keyword>
<dbReference type="EMBL" id="CAJOBR010000477">
    <property type="protein sequence ID" value="CAF4513959.1"/>
    <property type="molecule type" value="Genomic_DNA"/>
</dbReference>
<dbReference type="InterPro" id="IPR026607">
    <property type="entry name" value="DMRT"/>
</dbReference>
<dbReference type="Pfam" id="PF00751">
    <property type="entry name" value="DM"/>
    <property type="match status" value="1"/>
</dbReference>
<dbReference type="Gene3D" id="4.10.1040.10">
    <property type="entry name" value="DM DNA-binding domain"/>
    <property type="match status" value="1"/>
</dbReference>
<evidence type="ECO:0000313" key="12">
    <source>
        <dbReference type="EMBL" id="CAF3468387.1"/>
    </source>
</evidence>
<evidence type="ECO:0000313" key="11">
    <source>
        <dbReference type="EMBL" id="CAF3363794.1"/>
    </source>
</evidence>
<evidence type="ECO:0000256" key="1">
    <source>
        <dbReference type="ARBA" id="ARBA00022723"/>
    </source>
</evidence>
<accession>A0A817VGY5</accession>
<dbReference type="EMBL" id="CAJNYD010000012">
    <property type="protein sequence ID" value="CAF3173344.1"/>
    <property type="molecule type" value="Genomic_DNA"/>
</dbReference>
<keyword evidence="19" id="KW-1185">Reference proteome</keyword>